<gene>
    <name evidence="4" type="ORF">ASPACDRAFT_40702</name>
</gene>
<keyword evidence="3" id="KW-0732">Signal</keyword>
<dbReference type="EMBL" id="KV878973">
    <property type="protein sequence ID" value="OJK01888.1"/>
    <property type="molecule type" value="Genomic_DNA"/>
</dbReference>
<dbReference type="OMA" id="LRITMIT"/>
<evidence type="ECO:0000256" key="3">
    <source>
        <dbReference type="SAM" id="SignalP"/>
    </source>
</evidence>
<evidence type="ECO:0000256" key="1">
    <source>
        <dbReference type="SAM" id="MobiDB-lite"/>
    </source>
</evidence>
<keyword evidence="5" id="KW-1185">Reference proteome</keyword>
<organism evidence="4 5">
    <name type="scientific">Aspergillus aculeatus (strain ATCC 16872 / CBS 172.66 / WB 5094)</name>
    <dbReference type="NCBI Taxonomy" id="690307"/>
    <lineage>
        <taxon>Eukaryota</taxon>
        <taxon>Fungi</taxon>
        <taxon>Dikarya</taxon>
        <taxon>Ascomycota</taxon>
        <taxon>Pezizomycotina</taxon>
        <taxon>Eurotiomycetes</taxon>
        <taxon>Eurotiomycetidae</taxon>
        <taxon>Eurotiales</taxon>
        <taxon>Aspergillaceae</taxon>
        <taxon>Aspergillus</taxon>
        <taxon>Aspergillus subgen. Circumdati</taxon>
    </lineage>
</organism>
<dbReference type="PANTHER" id="PTHR40622">
    <property type="match status" value="1"/>
</dbReference>
<evidence type="ECO:0000256" key="2">
    <source>
        <dbReference type="SAM" id="Phobius"/>
    </source>
</evidence>
<sequence length="366" mass="40449">MQLRSFLVTSIWVVGSLASPVPKTGDSSQKQLSNAPNSRPSFPTVTGHEIHLPCLQCSPEDDKGLVDNRTSTSFVAMNLRTEHNALLVNNVSVFPAGYPMQLPVQMHHDGNIDSATVETVLLTYGVDIEYLPPRVDSPVGDMYFVEVKFFDPTGRPATASVIHVRLSRDADEDDLSISQIIIEPLLDYHASHGHGNKVWHAQYWKMLVGKYKSWRKEQKKALHKSLHATPEVHVSCGDRPCIRPYNTVVATDGEGHRRHHNDESKSPFAVAGPSMDAYVHHHRSNPNFWRLIIPAMVPALLGMVAGLVVCTTGVVVWKIIACALARCVEKRAKRCARGGGCCRGLRQAVSEKQQLLAREMGANCDV</sequence>
<dbReference type="OrthoDB" id="4367799at2759"/>
<protein>
    <submittedName>
        <fullName evidence="4">Uncharacterized protein</fullName>
    </submittedName>
</protein>
<reference evidence="5" key="1">
    <citation type="journal article" date="2017" name="Genome Biol.">
        <title>Comparative genomics reveals high biological diversity and specific adaptations in the industrially and medically important fungal genus Aspergillus.</title>
        <authorList>
            <person name="de Vries R.P."/>
            <person name="Riley R."/>
            <person name="Wiebenga A."/>
            <person name="Aguilar-Osorio G."/>
            <person name="Amillis S."/>
            <person name="Uchima C.A."/>
            <person name="Anderluh G."/>
            <person name="Asadollahi M."/>
            <person name="Askin M."/>
            <person name="Barry K."/>
            <person name="Battaglia E."/>
            <person name="Bayram O."/>
            <person name="Benocci T."/>
            <person name="Braus-Stromeyer S.A."/>
            <person name="Caldana C."/>
            <person name="Canovas D."/>
            <person name="Cerqueira G.C."/>
            <person name="Chen F."/>
            <person name="Chen W."/>
            <person name="Choi C."/>
            <person name="Clum A."/>
            <person name="Dos Santos R.A."/>
            <person name="Damasio A.R."/>
            <person name="Diallinas G."/>
            <person name="Emri T."/>
            <person name="Fekete E."/>
            <person name="Flipphi M."/>
            <person name="Freyberg S."/>
            <person name="Gallo A."/>
            <person name="Gournas C."/>
            <person name="Habgood R."/>
            <person name="Hainaut M."/>
            <person name="Harispe M.L."/>
            <person name="Henrissat B."/>
            <person name="Hilden K.S."/>
            <person name="Hope R."/>
            <person name="Hossain A."/>
            <person name="Karabika E."/>
            <person name="Karaffa L."/>
            <person name="Karanyi Z."/>
            <person name="Krasevec N."/>
            <person name="Kuo A."/>
            <person name="Kusch H."/>
            <person name="LaButti K."/>
            <person name="Lagendijk E.L."/>
            <person name="Lapidus A."/>
            <person name="Levasseur A."/>
            <person name="Lindquist E."/>
            <person name="Lipzen A."/>
            <person name="Logrieco A.F."/>
            <person name="MacCabe A."/>
            <person name="Maekelae M.R."/>
            <person name="Malavazi I."/>
            <person name="Melin P."/>
            <person name="Meyer V."/>
            <person name="Mielnichuk N."/>
            <person name="Miskei M."/>
            <person name="Molnar A.P."/>
            <person name="Mule G."/>
            <person name="Ngan C.Y."/>
            <person name="Orejas M."/>
            <person name="Orosz E."/>
            <person name="Ouedraogo J.P."/>
            <person name="Overkamp K.M."/>
            <person name="Park H.-S."/>
            <person name="Perrone G."/>
            <person name="Piumi F."/>
            <person name="Punt P.J."/>
            <person name="Ram A.F."/>
            <person name="Ramon A."/>
            <person name="Rauscher S."/>
            <person name="Record E."/>
            <person name="Riano-Pachon D.M."/>
            <person name="Robert V."/>
            <person name="Roehrig J."/>
            <person name="Ruller R."/>
            <person name="Salamov A."/>
            <person name="Salih N.S."/>
            <person name="Samson R.A."/>
            <person name="Sandor E."/>
            <person name="Sanguinetti M."/>
            <person name="Schuetze T."/>
            <person name="Sepcic K."/>
            <person name="Shelest E."/>
            <person name="Sherlock G."/>
            <person name="Sophianopoulou V."/>
            <person name="Squina F.M."/>
            <person name="Sun H."/>
            <person name="Susca A."/>
            <person name="Todd R.B."/>
            <person name="Tsang A."/>
            <person name="Unkles S.E."/>
            <person name="van de Wiele N."/>
            <person name="van Rossen-Uffink D."/>
            <person name="Oliveira J.V."/>
            <person name="Vesth T.C."/>
            <person name="Visser J."/>
            <person name="Yu J.-H."/>
            <person name="Zhou M."/>
            <person name="Andersen M.R."/>
            <person name="Archer D.B."/>
            <person name="Baker S.E."/>
            <person name="Benoit I."/>
            <person name="Brakhage A.A."/>
            <person name="Braus G.H."/>
            <person name="Fischer R."/>
            <person name="Frisvad J.C."/>
            <person name="Goldman G.H."/>
            <person name="Houbraken J."/>
            <person name="Oakley B."/>
            <person name="Pocsi I."/>
            <person name="Scazzocchio C."/>
            <person name="Seiboth B."/>
            <person name="vanKuyk P.A."/>
            <person name="Wortman J."/>
            <person name="Dyer P.S."/>
            <person name="Grigoriev I.V."/>
        </authorList>
    </citation>
    <scope>NUCLEOTIDE SEQUENCE [LARGE SCALE GENOMIC DNA]</scope>
    <source>
        <strain evidence="5">ATCC 16872 / CBS 172.66 / WB 5094</strain>
    </source>
</reference>
<keyword evidence="2" id="KW-0812">Transmembrane</keyword>
<feature type="signal peptide" evidence="3">
    <location>
        <begin position="1"/>
        <end position="18"/>
    </location>
</feature>
<dbReference type="AlphaFoldDB" id="A0A1L9X181"/>
<feature type="chain" id="PRO_5013154783" evidence="3">
    <location>
        <begin position="19"/>
        <end position="366"/>
    </location>
</feature>
<feature type="transmembrane region" description="Helical" evidence="2">
    <location>
        <begin position="291"/>
        <end position="324"/>
    </location>
</feature>
<name>A0A1L9X181_ASPA1</name>
<keyword evidence="2" id="KW-1133">Transmembrane helix</keyword>
<dbReference type="RefSeq" id="XP_020058227.1">
    <property type="nucleotide sequence ID" value="XM_020200801.1"/>
</dbReference>
<keyword evidence="2" id="KW-0472">Membrane</keyword>
<dbReference type="GeneID" id="30974615"/>
<dbReference type="PANTHER" id="PTHR40622:SF1">
    <property type="match status" value="1"/>
</dbReference>
<evidence type="ECO:0000313" key="4">
    <source>
        <dbReference type="EMBL" id="OJK01888.1"/>
    </source>
</evidence>
<proteinExistence type="predicted"/>
<feature type="region of interest" description="Disordered" evidence="1">
    <location>
        <begin position="21"/>
        <end position="43"/>
    </location>
</feature>
<dbReference type="VEuPathDB" id="FungiDB:ASPACDRAFT_40702"/>
<feature type="compositionally biased region" description="Polar residues" evidence="1">
    <location>
        <begin position="25"/>
        <end position="43"/>
    </location>
</feature>
<dbReference type="Proteomes" id="UP000184546">
    <property type="component" value="Unassembled WGS sequence"/>
</dbReference>
<accession>A0A1L9X181</accession>
<evidence type="ECO:0000313" key="5">
    <source>
        <dbReference type="Proteomes" id="UP000184546"/>
    </source>
</evidence>